<dbReference type="GO" id="GO:0005681">
    <property type="term" value="C:spliceosomal complex"/>
    <property type="evidence" value="ECO:0007669"/>
    <property type="project" value="TreeGrafter"/>
</dbReference>
<dbReference type="GO" id="GO:0016020">
    <property type="term" value="C:membrane"/>
    <property type="evidence" value="ECO:0007669"/>
    <property type="project" value="UniProtKB-SubCell"/>
</dbReference>
<reference evidence="9" key="1">
    <citation type="submission" date="2023-08" db="EMBL/GenBank/DDBJ databases">
        <title>A de novo genome assembly of Solanum verrucosum Schlechtendal, a Mexican diploid species geographically isolated from the other diploid A-genome species in potato relatives.</title>
        <authorList>
            <person name="Hosaka K."/>
        </authorList>
    </citation>
    <scope>NUCLEOTIDE SEQUENCE</scope>
    <source>
        <tissue evidence="9">Young leaves</tissue>
    </source>
</reference>
<dbReference type="Gene3D" id="1.10.150.20">
    <property type="entry name" value="5' to 3' exonuclease, C-terminal subdomain"/>
    <property type="match status" value="1"/>
</dbReference>
<evidence type="ECO:0000256" key="5">
    <source>
        <dbReference type="ARBA" id="ARBA00022989"/>
    </source>
</evidence>
<feature type="domain" description="SEC63" evidence="8">
    <location>
        <begin position="13"/>
        <end position="100"/>
    </location>
</feature>
<dbReference type="GO" id="GO:0003723">
    <property type="term" value="F:RNA binding"/>
    <property type="evidence" value="ECO:0007669"/>
    <property type="project" value="TreeGrafter"/>
</dbReference>
<dbReference type="GO" id="GO:0005783">
    <property type="term" value="C:endoplasmic reticulum"/>
    <property type="evidence" value="ECO:0007669"/>
    <property type="project" value="UniProtKB-SubCell"/>
</dbReference>
<keyword evidence="10" id="KW-1185">Reference proteome</keyword>
<dbReference type="InterPro" id="IPR035892">
    <property type="entry name" value="C2_domain_sf"/>
</dbReference>
<dbReference type="PANTHER" id="PTHR24075">
    <property type="entry name" value="SEC63 DOMAIN-CONTAINING"/>
    <property type="match status" value="1"/>
</dbReference>
<name>A0AAF0R348_SOLVR</name>
<evidence type="ECO:0000256" key="6">
    <source>
        <dbReference type="ARBA" id="ARBA00023136"/>
    </source>
</evidence>
<dbReference type="InterPro" id="IPR014756">
    <property type="entry name" value="Ig_E-set"/>
</dbReference>
<gene>
    <name evidence="9" type="ORF">MTR67_028814</name>
</gene>
<dbReference type="AlphaFoldDB" id="A0AAF0R348"/>
<dbReference type="EMBL" id="CP133617">
    <property type="protein sequence ID" value="WMV35429.1"/>
    <property type="molecule type" value="Genomic_DNA"/>
</dbReference>
<keyword evidence="3" id="KW-0812">Transmembrane</keyword>
<evidence type="ECO:0000313" key="10">
    <source>
        <dbReference type="Proteomes" id="UP001234989"/>
    </source>
</evidence>
<evidence type="ECO:0000259" key="8">
    <source>
        <dbReference type="Pfam" id="PF02889"/>
    </source>
</evidence>
<accession>A0AAF0R348</accession>
<evidence type="ECO:0000256" key="1">
    <source>
        <dbReference type="ARBA" id="ARBA00004141"/>
    </source>
</evidence>
<protein>
    <recommendedName>
        <fullName evidence="8">SEC63 domain-containing protein</fullName>
    </recommendedName>
</protein>
<dbReference type="GO" id="GO:0000388">
    <property type="term" value="P:spliceosome conformational change to release U4 (or U4atac) and U1 (or U11)"/>
    <property type="evidence" value="ECO:0007669"/>
    <property type="project" value="TreeGrafter"/>
</dbReference>
<evidence type="ECO:0000256" key="2">
    <source>
        <dbReference type="ARBA" id="ARBA00004240"/>
    </source>
</evidence>
<dbReference type="InterPro" id="IPR004179">
    <property type="entry name" value="Sec63-dom"/>
</dbReference>
<dbReference type="Gene3D" id="2.60.40.150">
    <property type="entry name" value="C2 domain"/>
    <property type="match status" value="1"/>
</dbReference>
<keyword evidence="4" id="KW-0256">Endoplasmic reticulum</keyword>
<evidence type="ECO:0000313" key="9">
    <source>
        <dbReference type="EMBL" id="WMV35429.1"/>
    </source>
</evidence>
<keyword evidence="7" id="KW-0143">Chaperone</keyword>
<sequence>MKDDERHELLQISESQLVDIDRFCKKYPYIDLTYDVLNGGNVRAGDNVNLQVTLEQRSEIGPVLALRYPKDKEEGWWLVVGDIKSNQLVVIKRVNLQGSQGSSLISPPLLKLERGSTNSISCVILI</sequence>
<dbReference type="Proteomes" id="UP001234989">
    <property type="component" value="Chromosome 6"/>
</dbReference>
<proteinExistence type="predicted"/>
<dbReference type="Pfam" id="PF02889">
    <property type="entry name" value="Sec63"/>
    <property type="match status" value="1"/>
</dbReference>
<keyword evidence="5" id="KW-1133">Transmembrane helix</keyword>
<evidence type="ECO:0000256" key="7">
    <source>
        <dbReference type="ARBA" id="ARBA00023186"/>
    </source>
</evidence>
<keyword evidence="6" id="KW-0472">Membrane</keyword>
<evidence type="ECO:0000256" key="4">
    <source>
        <dbReference type="ARBA" id="ARBA00022824"/>
    </source>
</evidence>
<comment type="subcellular location">
    <subcellularLocation>
        <location evidence="2">Endoplasmic reticulum</location>
    </subcellularLocation>
    <subcellularLocation>
        <location evidence="1">Membrane</location>
        <topology evidence="1">Multi-pass membrane protein</topology>
    </subcellularLocation>
</comment>
<evidence type="ECO:0000256" key="3">
    <source>
        <dbReference type="ARBA" id="ARBA00022692"/>
    </source>
</evidence>
<organism evidence="9 10">
    <name type="scientific">Solanum verrucosum</name>
    <dbReference type="NCBI Taxonomy" id="315347"/>
    <lineage>
        <taxon>Eukaryota</taxon>
        <taxon>Viridiplantae</taxon>
        <taxon>Streptophyta</taxon>
        <taxon>Embryophyta</taxon>
        <taxon>Tracheophyta</taxon>
        <taxon>Spermatophyta</taxon>
        <taxon>Magnoliopsida</taxon>
        <taxon>eudicotyledons</taxon>
        <taxon>Gunneridae</taxon>
        <taxon>Pentapetalae</taxon>
        <taxon>asterids</taxon>
        <taxon>lamiids</taxon>
        <taxon>Solanales</taxon>
        <taxon>Solanaceae</taxon>
        <taxon>Solanoideae</taxon>
        <taxon>Solaneae</taxon>
        <taxon>Solanum</taxon>
    </lineage>
</organism>
<dbReference type="GO" id="GO:0003724">
    <property type="term" value="F:RNA helicase activity"/>
    <property type="evidence" value="ECO:0007669"/>
    <property type="project" value="TreeGrafter"/>
</dbReference>
<dbReference type="SUPFAM" id="SSF81296">
    <property type="entry name" value="E set domains"/>
    <property type="match status" value="1"/>
</dbReference>
<dbReference type="PANTHER" id="PTHR24075:SF5">
    <property type="entry name" value="U5 SMALL NUCLEAR RIBONUCLEOPROTEIN 200 KDA HELICASE"/>
    <property type="match status" value="1"/>
</dbReference>